<protein>
    <submittedName>
        <fullName evidence="1">Uncharacterized protein</fullName>
    </submittedName>
</protein>
<dbReference type="AlphaFoldDB" id="A0A1I5XGU8"/>
<evidence type="ECO:0000313" key="1">
    <source>
        <dbReference type="EMBL" id="SFQ31144.1"/>
    </source>
</evidence>
<sequence>MKQEIFTFPLWDAFQENTECPLCHIIERTEESYISGLFRDMINDVNFHRSLEHMSFCSTHFQQLLNYRDKFGLALIVDKILLHEMSKLRKFRRIMEVPYLPSKYHALNIIRKIFNRHTNQYDIDESPCFLCIHSKDAMHSYAASIIQLWACNSKFQSLYENCKGFCFKHFYLLIGEAQRLLSGPQLKKFCQATFSLQENNLKRLNDELNWFIKKFNYYYVDSPWHTSRDSLKRCIFKIKGGSINQE</sequence>
<reference evidence="1 2" key="1">
    <citation type="submission" date="2016-10" db="EMBL/GenBank/DDBJ databases">
        <authorList>
            <person name="de Groot N.N."/>
        </authorList>
    </citation>
    <scope>NUCLEOTIDE SEQUENCE [LARGE SCALE GENOMIC DNA]</scope>
    <source>
        <strain evidence="1 2">DSM 20678</strain>
    </source>
</reference>
<accession>A0A1I5XGU8</accession>
<keyword evidence="2" id="KW-1185">Reference proteome</keyword>
<gene>
    <name evidence="1" type="ORF">SAMN05444406_1263</name>
</gene>
<dbReference type="EMBL" id="FOXR01000026">
    <property type="protein sequence ID" value="SFQ31144.1"/>
    <property type="molecule type" value="Genomic_DNA"/>
</dbReference>
<dbReference type="InterPro" id="IPR045706">
    <property type="entry name" value="DUF6062"/>
</dbReference>
<dbReference type="RefSeq" id="WP_092282585.1">
    <property type="nucleotide sequence ID" value="NZ_FOXR01000026.1"/>
</dbReference>
<dbReference type="OrthoDB" id="9810814at2"/>
<dbReference type="Pfam" id="PF19538">
    <property type="entry name" value="DUF6062"/>
    <property type="match status" value="1"/>
</dbReference>
<proteinExistence type="predicted"/>
<evidence type="ECO:0000313" key="2">
    <source>
        <dbReference type="Proteomes" id="UP000198577"/>
    </source>
</evidence>
<name>A0A1I5XGU8_9FIRM</name>
<organism evidence="1 2">
    <name type="scientific">Caldicoprobacter faecalis</name>
    <dbReference type="NCBI Taxonomy" id="937334"/>
    <lineage>
        <taxon>Bacteria</taxon>
        <taxon>Bacillati</taxon>
        <taxon>Bacillota</taxon>
        <taxon>Clostridia</taxon>
        <taxon>Caldicoprobacterales</taxon>
        <taxon>Caldicoprobacteraceae</taxon>
        <taxon>Caldicoprobacter</taxon>
    </lineage>
</organism>
<dbReference type="STRING" id="937334.SAMN05444406_1263"/>
<dbReference type="Proteomes" id="UP000198577">
    <property type="component" value="Unassembled WGS sequence"/>
</dbReference>